<keyword evidence="2" id="KW-1185">Reference proteome</keyword>
<dbReference type="Gene3D" id="3.80.10.10">
    <property type="entry name" value="Ribonuclease Inhibitor"/>
    <property type="match status" value="1"/>
</dbReference>
<protein>
    <recommendedName>
        <fullName evidence="3">SPRY-associated domain-containing protein</fullName>
    </recommendedName>
</protein>
<dbReference type="AlphaFoldDB" id="A0A3Q3BLE4"/>
<evidence type="ECO:0000313" key="2">
    <source>
        <dbReference type="Proteomes" id="UP000264800"/>
    </source>
</evidence>
<sequence>SQSGEFCHILACEQLSLSWMLALYPILTLTCFQLTCSPISCSSLGSALKSNPSHLRELNLDQNKLQDSGVKQLCGPLSCMFYLFPCSNTPDSEVKSPLHVLQKPDNHPLIQIRCWPSRTRIAHPWCTGTSVPSMDRKSHGQSRRHHLRWWRMTGLRYCGTSRSRLTNR</sequence>
<reference evidence="1" key="1">
    <citation type="submission" date="2025-08" db="UniProtKB">
        <authorList>
            <consortium name="Ensembl"/>
        </authorList>
    </citation>
    <scope>IDENTIFICATION</scope>
</reference>
<organism evidence="1 2">
    <name type="scientific">Kryptolebias marmoratus</name>
    <name type="common">Mangrove killifish</name>
    <name type="synonym">Rivulus marmoratus</name>
    <dbReference type="NCBI Taxonomy" id="37003"/>
    <lineage>
        <taxon>Eukaryota</taxon>
        <taxon>Metazoa</taxon>
        <taxon>Chordata</taxon>
        <taxon>Craniata</taxon>
        <taxon>Vertebrata</taxon>
        <taxon>Euteleostomi</taxon>
        <taxon>Actinopterygii</taxon>
        <taxon>Neopterygii</taxon>
        <taxon>Teleostei</taxon>
        <taxon>Neoteleostei</taxon>
        <taxon>Acanthomorphata</taxon>
        <taxon>Ovalentaria</taxon>
        <taxon>Atherinomorphae</taxon>
        <taxon>Cyprinodontiformes</taxon>
        <taxon>Rivulidae</taxon>
        <taxon>Kryptolebias</taxon>
    </lineage>
</organism>
<dbReference type="SUPFAM" id="SSF52047">
    <property type="entry name" value="RNI-like"/>
    <property type="match status" value="1"/>
</dbReference>
<proteinExistence type="predicted"/>
<evidence type="ECO:0000313" key="1">
    <source>
        <dbReference type="Ensembl" id="ENSKMAP00000026004.1"/>
    </source>
</evidence>
<evidence type="ECO:0008006" key="3">
    <source>
        <dbReference type="Google" id="ProtNLM"/>
    </source>
</evidence>
<dbReference type="InterPro" id="IPR032675">
    <property type="entry name" value="LRR_dom_sf"/>
</dbReference>
<dbReference type="GeneTree" id="ENSGT01150000290035"/>
<dbReference type="Ensembl" id="ENSKMAT00000026330.1">
    <property type="protein sequence ID" value="ENSKMAP00000026004.1"/>
    <property type="gene ID" value="ENSKMAG00000019271.1"/>
</dbReference>
<dbReference type="Proteomes" id="UP000264800">
    <property type="component" value="Unplaced"/>
</dbReference>
<name>A0A3Q3BLE4_KRYMA</name>
<reference evidence="1" key="2">
    <citation type="submission" date="2025-09" db="UniProtKB">
        <authorList>
            <consortium name="Ensembl"/>
        </authorList>
    </citation>
    <scope>IDENTIFICATION</scope>
</reference>
<accession>A0A3Q3BLE4</accession>